<gene>
    <name evidence="1" type="ORF">SAMN04488075_2554</name>
</gene>
<dbReference type="InterPro" id="IPR021466">
    <property type="entry name" value="Put_rhamnosyl_transferase"/>
</dbReference>
<evidence type="ECO:0000313" key="2">
    <source>
        <dbReference type="Proteomes" id="UP000199125"/>
    </source>
</evidence>
<keyword evidence="2" id="KW-1185">Reference proteome</keyword>
<name>A0A1H6MUS4_9RHOB</name>
<organism evidence="1 2">
    <name type="scientific">Paracoccus alkenifer</name>
    <dbReference type="NCBI Taxonomy" id="65735"/>
    <lineage>
        <taxon>Bacteria</taxon>
        <taxon>Pseudomonadati</taxon>
        <taxon>Pseudomonadota</taxon>
        <taxon>Alphaproteobacteria</taxon>
        <taxon>Rhodobacterales</taxon>
        <taxon>Paracoccaceae</taxon>
        <taxon>Paracoccus</taxon>
    </lineage>
</organism>
<dbReference type="Pfam" id="PF11316">
    <property type="entry name" value="Rhamno_transf"/>
    <property type="match status" value="1"/>
</dbReference>
<dbReference type="Proteomes" id="UP000199125">
    <property type="component" value="Unassembled WGS sequence"/>
</dbReference>
<keyword evidence="1" id="KW-0808">Transferase</keyword>
<evidence type="ECO:0000313" key="1">
    <source>
        <dbReference type="EMBL" id="SEI05770.1"/>
    </source>
</evidence>
<reference evidence="2" key="1">
    <citation type="submission" date="2016-10" db="EMBL/GenBank/DDBJ databases">
        <authorList>
            <person name="Varghese N."/>
            <person name="Submissions S."/>
        </authorList>
    </citation>
    <scope>NUCLEOTIDE SEQUENCE [LARGE SCALE GENOMIC DNA]</scope>
    <source>
        <strain evidence="2">DSM 11593</strain>
    </source>
</reference>
<proteinExistence type="predicted"/>
<sequence length="293" mass="33516">MNVVDPVIFGYMRFSYLGRSDVILARTAEDQAERRRILYAPERMEQRFHLFERLCAPSLRWQTDRDFRLAILTSPELPLPYRERLHAITADIPQVEIICDDAPHITQAIDPWIARQPIVHQTRTLHFRLDDDDALASDFVATLRDNMGRVPDRGIISRPAGLFLADTPDGPELLAKFEPFIAIGFALVNPPGRIHNPYGLRHAIHHRWAPALILPQEFAYIHAAHLHADTLAMQRTKLGSARAEHARYHAGRPRRFRQAVKRQFGGHNPEHFLRIIATSPARRGQAETQDAPT</sequence>
<protein>
    <submittedName>
        <fullName evidence="1">Putative rhamnosyl transferase</fullName>
    </submittedName>
</protein>
<dbReference type="EMBL" id="FNXG01000004">
    <property type="protein sequence ID" value="SEI05770.1"/>
    <property type="molecule type" value="Genomic_DNA"/>
</dbReference>
<accession>A0A1H6MUS4</accession>
<dbReference type="AlphaFoldDB" id="A0A1H6MUS4"/>
<dbReference type="GO" id="GO:0016740">
    <property type="term" value="F:transferase activity"/>
    <property type="evidence" value="ECO:0007669"/>
    <property type="project" value="UniProtKB-KW"/>
</dbReference>
<dbReference type="STRING" id="65735.SAMN04488075_2554"/>